<keyword evidence="1" id="KW-0862">Zinc</keyword>
<dbReference type="InterPro" id="IPR000571">
    <property type="entry name" value="Znf_CCCH"/>
</dbReference>
<evidence type="ECO:0000259" key="2">
    <source>
        <dbReference type="PROSITE" id="PS50103"/>
    </source>
</evidence>
<keyword evidence="1" id="KW-0479">Metal-binding</keyword>
<evidence type="ECO:0000313" key="3">
    <source>
        <dbReference type="EMBL" id="CAJ1382362.1"/>
    </source>
</evidence>
<sequence length="332" mass="37949">LKSTNQIVPPRVAQLSGQFRLAMAEVLCQAAFNPGSLGHPEDCKPCRQLNLDGGCKYGKLCNFCHLEHPRVKHRSQRGRHSLQKKEFQQQKDKLPKEQVRLVDRIYDEMENYYQAMKQIFSAVSQGPNSLDALEEQVAHEITQIGSLAQEMRPDSARIPAHAGETKTVQTLQAKCKWLSGTVHLCIRKWCEAEDETVWLPHNERLVNECLGRLKGLTGRLTRLKEDLQAVEERLGSCLGANLWLRPILGQLIRNRRLREGISQKAETAELVKELYENLERLLPVERTDFETATWAALEQANDLVAKKLEEQTAMVDEKLKKLEQTADEYDVF</sequence>
<comment type="caution">
    <text evidence="3">The sequence shown here is derived from an EMBL/GenBank/DDBJ whole genome shotgun (WGS) entry which is preliminary data.</text>
</comment>
<reference evidence="3" key="1">
    <citation type="submission" date="2023-08" db="EMBL/GenBank/DDBJ databases">
        <authorList>
            <person name="Chen Y."/>
            <person name="Shah S."/>
            <person name="Dougan E. K."/>
            <person name="Thang M."/>
            <person name="Chan C."/>
        </authorList>
    </citation>
    <scope>NUCLEOTIDE SEQUENCE</scope>
</reference>
<feature type="domain" description="C3H1-type" evidence="2">
    <location>
        <begin position="40"/>
        <end position="68"/>
    </location>
</feature>
<dbReference type="GO" id="GO:0008270">
    <property type="term" value="F:zinc ion binding"/>
    <property type="evidence" value="ECO:0007669"/>
    <property type="project" value="UniProtKB-KW"/>
</dbReference>
<proteinExistence type="predicted"/>
<protein>
    <recommendedName>
        <fullName evidence="2">C3H1-type domain-containing protein</fullName>
    </recommendedName>
</protein>
<gene>
    <name evidence="3" type="ORF">EVOR1521_LOCUS9747</name>
</gene>
<feature type="non-terminal residue" evidence="3">
    <location>
        <position position="332"/>
    </location>
</feature>
<dbReference type="EMBL" id="CAUJNA010000891">
    <property type="protein sequence ID" value="CAJ1382362.1"/>
    <property type="molecule type" value="Genomic_DNA"/>
</dbReference>
<organism evidence="3 4">
    <name type="scientific">Effrenium voratum</name>
    <dbReference type="NCBI Taxonomy" id="2562239"/>
    <lineage>
        <taxon>Eukaryota</taxon>
        <taxon>Sar</taxon>
        <taxon>Alveolata</taxon>
        <taxon>Dinophyceae</taxon>
        <taxon>Suessiales</taxon>
        <taxon>Symbiodiniaceae</taxon>
        <taxon>Effrenium</taxon>
    </lineage>
</organism>
<evidence type="ECO:0000313" key="4">
    <source>
        <dbReference type="Proteomes" id="UP001178507"/>
    </source>
</evidence>
<dbReference type="PROSITE" id="PS50103">
    <property type="entry name" value="ZF_C3H1"/>
    <property type="match status" value="1"/>
</dbReference>
<keyword evidence="4" id="KW-1185">Reference proteome</keyword>
<dbReference type="AlphaFoldDB" id="A0AA36I7A2"/>
<name>A0AA36I7A2_9DINO</name>
<feature type="zinc finger region" description="C3H1-type" evidence="1">
    <location>
        <begin position="40"/>
        <end position="68"/>
    </location>
</feature>
<dbReference type="Proteomes" id="UP001178507">
    <property type="component" value="Unassembled WGS sequence"/>
</dbReference>
<accession>A0AA36I7A2</accession>
<keyword evidence="1" id="KW-0863">Zinc-finger</keyword>
<evidence type="ECO:0000256" key="1">
    <source>
        <dbReference type="PROSITE-ProRule" id="PRU00723"/>
    </source>
</evidence>